<dbReference type="Proteomes" id="UP000789702">
    <property type="component" value="Unassembled WGS sequence"/>
</dbReference>
<evidence type="ECO:0000313" key="2">
    <source>
        <dbReference type="Proteomes" id="UP000789702"/>
    </source>
</evidence>
<accession>A0ACA9MM02</accession>
<gene>
    <name evidence="1" type="ORF">DHETER_LOCUS7251</name>
</gene>
<keyword evidence="2" id="KW-1185">Reference proteome</keyword>
<organism evidence="1 2">
    <name type="scientific">Dentiscutata heterogama</name>
    <dbReference type="NCBI Taxonomy" id="1316150"/>
    <lineage>
        <taxon>Eukaryota</taxon>
        <taxon>Fungi</taxon>
        <taxon>Fungi incertae sedis</taxon>
        <taxon>Mucoromycota</taxon>
        <taxon>Glomeromycotina</taxon>
        <taxon>Glomeromycetes</taxon>
        <taxon>Diversisporales</taxon>
        <taxon>Gigasporaceae</taxon>
        <taxon>Dentiscutata</taxon>
    </lineage>
</organism>
<dbReference type="EMBL" id="CAJVPU010009999">
    <property type="protein sequence ID" value="CAG8601024.1"/>
    <property type="molecule type" value="Genomic_DNA"/>
</dbReference>
<proteinExistence type="predicted"/>
<reference evidence="1" key="1">
    <citation type="submission" date="2021-06" db="EMBL/GenBank/DDBJ databases">
        <authorList>
            <person name="Kallberg Y."/>
            <person name="Tangrot J."/>
            <person name="Rosling A."/>
        </authorList>
    </citation>
    <scope>NUCLEOTIDE SEQUENCE</scope>
    <source>
        <strain evidence="1">IL203A</strain>
    </source>
</reference>
<sequence length="244" mass="28495">MSLQNFSNDELLLNKESSWLSDKELLLLFDEQWPLLSDNKLLYLDDELFVDSIPFSDKDKDPSDHLRTEHRLNQTGLLLPLNSKRETKQLQPVKLDSSQPTLLKLVTCKLQSNLPKDKERDVRNNARMFETLLLNDDDLLGIQKLVKLLASFAHVTTIIDGDHYPTLSIMLPVKILQEHLFQKEKTLTHPTICEVQNEIELLFGKYWEKPEIDRYITAMLNPRFKDLNFEPEKFESTKINCSIE</sequence>
<comment type="caution">
    <text evidence="1">The sequence shown here is derived from an EMBL/GenBank/DDBJ whole genome shotgun (WGS) entry which is preliminary data.</text>
</comment>
<name>A0ACA9MM02_9GLOM</name>
<evidence type="ECO:0000313" key="1">
    <source>
        <dbReference type="EMBL" id="CAG8601024.1"/>
    </source>
</evidence>
<protein>
    <submittedName>
        <fullName evidence="1">13291_t:CDS:1</fullName>
    </submittedName>
</protein>